<dbReference type="PANTHER" id="PTHR34857:SF2">
    <property type="entry name" value="SLL0384 PROTEIN"/>
    <property type="match status" value="1"/>
</dbReference>
<dbReference type="InterPro" id="IPR003339">
    <property type="entry name" value="ABC/ECF_trnsptr_transmembrane"/>
</dbReference>
<comment type="caution">
    <text evidence="7">The sequence shown here is derived from an EMBL/GenBank/DDBJ whole genome shotgun (WGS) entry which is preliminary data.</text>
</comment>
<dbReference type="Pfam" id="PF02361">
    <property type="entry name" value="CbiQ"/>
    <property type="match status" value="1"/>
</dbReference>
<gene>
    <name evidence="7" type="ORF">IAB26_02080</name>
</gene>
<feature type="transmembrane region" description="Helical" evidence="6">
    <location>
        <begin position="221"/>
        <end position="241"/>
    </location>
</feature>
<keyword evidence="2" id="KW-1003">Cell membrane</keyword>
<dbReference type="Proteomes" id="UP000886886">
    <property type="component" value="Unassembled WGS sequence"/>
</dbReference>
<evidence type="ECO:0000256" key="1">
    <source>
        <dbReference type="ARBA" id="ARBA00004141"/>
    </source>
</evidence>
<keyword evidence="5 6" id="KW-0472">Membrane</keyword>
<feature type="transmembrane region" description="Helical" evidence="6">
    <location>
        <begin position="105"/>
        <end position="121"/>
    </location>
</feature>
<evidence type="ECO:0000256" key="5">
    <source>
        <dbReference type="ARBA" id="ARBA00023136"/>
    </source>
</evidence>
<comment type="subcellular location">
    <subcellularLocation>
        <location evidence="1">Membrane</location>
        <topology evidence="1">Multi-pass membrane protein</topology>
    </subcellularLocation>
</comment>
<evidence type="ECO:0000256" key="3">
    <source>
        <dbReference type="ARBA" id="ARBA00022692"/>
    </source>
</evidence>
<name>A0A9D0ZSU2_9FIRM</name>
<proteinExistence type="predicted"/>
<dbReference type="GO" id="GO:0005886">
    <property type="term" value="C:plasma membrane"/>
    <property type="evidence" value="ECO:0007669"/>
    <property type="project" value="UniProtKB-ARBA"/>
</dbReference>
<dbReference type="CDD" id="cd16914">
    <property type="entry name" value="EcfT"/>
    <property type="match status" value="1"/>
</dbReference>
<feature type="transmembrane region" description="Helical" evidence="6">
    <location>
        <begin position="12"/>
        <end position="42"/>
    </location>
</feature>
<evidence type="ECO:0000313" key="7">
    <source>
        <dbReference type="EMBL" id="HIQ95327.1"/>
    </source>
</evidence>
<evidence type="ECO:0000256" key="6">
    <source>
        <dbReference type="SAM" id="Phobius"/>
    </source>
</evidence>
<feature type="transmembrane region" description="Helical" evidence="6">
    <location>
        <begin position="54"/>
        <end position="74"/>
    </location>
</feature>
<protein>
    <submittedName>
        <fullName evidence="7">Energy-coupling factor transporter transmembrane protein EcfT</fullName>
    </submittedName>
</protein>
<keyword evidence="3 6" id="KW-0812">Transmembrane</keyword>
<sequence>MERLNPVVKAAAILAGALILSFTYSLMLNGLILFLSIVLLLFCSKAKKKTLVKILIPAFLAALAIFFTGCFFSNPGEASQLPKNASLNFALASISGSSFYNGLKLAARILSFAFLGILFALTTDGEEFVQSLIHQCHLSPKYAYGVLAAFHLLPVIREELSRTRLAFKVRGIPVTPFSLRPVFAMLVNTVHWSESIAMAMESKGFSGEEKRTYYHVTKVHWYDWAFFAGLVGLLLLGSFLFPL</sequence>
<accession>A0A9D0ZSU2</accession>
<keyword evidence="4 6" id="KW-1133">Transmembrane helix</keyword>
<dbReference type="PANTHER" id="PTHR34857">
    <property type="entry name" value="SLL0384 PROTEIN"/>
    <property type="match status" value="1"/>
</dbReference>
<dbReference type="InterPro" id="IPR051611">
    <property type="entry name" value="ECF_transporter_component"/>
</dbReference>
<organism evidence="7 8">
    <name type="scientific">Candidatus Limivivens merdigallinarum</name>
    <dbReference type="NCBI Taxonomy" id="2840859"/>
    <lineage>
        <taxon>Bacteria</taxon>
        <taxon>Bacillati</taxon>
        <taxon>Bacillota</taxon>
        <taxon>Clostridia</taxon>
        <taxon>Lachnospirales</taxon>
        <taxon>Lachnospiraceae</taxon>
        <taxon>Lachnospiraceae incertae sedis</taxon>
        <taxon>Candidatus Limivivens</taxon>
    </lineage>
</organism>
<dbReference type="AlphaFoldDB" id="A0A9D0ZSU2"/>
<reference evidence="7" key="1">
    <citation type="submission" date="2020-10" db="EMBL/GenBank/DDBJ databases">
        <authorList>
            <person name="Gilroy R."/>
        </authorList>
    </citation>
    <scope>NUCLEOTIDE SEQUENCE</scope>
    <source>
        <strain evidence="7">ChiSjej3B21-11622</strain>
    </source>
</reference>
<reference evidence="7" key="2">
    <citation type="journal article" date="2021" name="PeerJ">
        <title>Extensive microbial diversity within the chicken gut microbiome revealed by metagenomics and culture.</title>
        <authorList>
            <person name="Gilroy R."/>
            <person name="Ravi A."/>
            <person name="Getino M."/>
            <person name="Pursley I."/>
            <person name="Horton D.L."/>
            <person name="Alikhan N.F."/>
            <person name="Baker D."/>
            <person name="Gharbi K."/>
            <person name="Hall N."/>
            <person name="Watson M."/>
            <person name="Adriaenssens E.M."/>
            <person name="Foster-Nyarko E."/>
            <person name="Jarju S."/>
            <person name="Secka A."/>
            <person name="Antonio M."/>
            <person name="Oren A."/>
            <person name="Chaudhuri R.R."/>
            <person name="La Ragione R."/>
            <person name="Hildebrand F."/>
            <person name="Pallen M.J."/>
        </authorList>
    </citation>
    <scope>NUCLEOTIDE SEQUENCE</scope>
    <source>
        <strain evidence="7">ChiSjej3B21-11622</strain>
    </source>
</reference>
<evidence type="ECO:0000256" key="2">
    <source>
        <dbReference type="ARBA" id="ARBA00022475"/>
    </source>
</evidence>
<dbReference type="EMBL" id="DVFT01000028">
    <property type="protein sequence ID" value="HIQ95327.1"/>
    <property type="molecule type" value="Genomic_DNA"/>
</dbReference>
<evidence type="ECO:0000313" key="8">
    <source>
        <dbReference type="Proteomes" id="UP000886886"/>
    </source>
</evidence>
<evidence type="ECO:0000256" key="4">
    <source>
        <dbReference type="ARBA" id="ARBA00022989"/>
    </source>
</evidence>